<protein>
    <submittedName>
        <fullName evidence="1">Uncharacterized protein</fullName>
    </submittedName>
</protein>
<evidence type="ECO:0000313" key="2">
    <source>
        <dbReference type="Proteomes" id="UP001311799"/>
    </source>
</evidence>
<dbReference type="EMBL" id="JAWDEY010000012">
    <property type="protein sequence ID" value="KAK6589572.1"/>
    <property type="molecule type" value="Genomic_DNA"/>
</dbReference>
<dbReference type="Proteomes" id="UP001311799">
    <property type="component" value="Unassembled WGS sequence"/>
</dbReference>
<keyword evidence="2" id="KW-1185">Reference proteome</keyword>
<sequence length="586" mass="67499">MELITEKELGRLKNLNFKHNFSTPKYAGEIVVVRFEKAKYLLPIEEYENSNHENWKLPEDLKCNIWLMDAIGEFIDLVQGSGDSALDGLVSISSDMDNYFPRARIDLNAIQMSGTGMILVTLSTEKSSIYEVMKNLTVYLDVINPSKFRKTDVIESKGKVDAEKEEIWNILSFSPTKEMNIYDVDEDWNNIAVIMFFIYGDRWQVKPLSHMYFSQDISEKIKDSKNLCYALNNIILKNKELPNGCKSIRSLLIGDKLDEDGKFNFNNNENNLDSLKKRMNELNGLEKSEIDALSGPILLRNPSATTDYKYLIKRLNERKDFLREYLERNHDRITNGKVMIDQDGKVKYLTESTIGDSNLNSGTNSKKNNDYDDTDIEDGWDFKRGEYTLESANQEVQILKQTVSELQMQLVSIIDMFISTTPPSFTVQGTANEITYKELIDEIQYLENSLTAYKQDFISKKSKITRNSNDNNVIFSNDKQEFESNNTELDNSLEKGDASLLQPVITNMGYTNFTDKIDKLRESVELFGRNSRKSVIENNNLGLEAREHAFKKIKSLECRYDKLNKDFNNFLFTISTSSVPKHLNIN</sequence>
<comment type="caution">
    <text evidence="1">The sequence shown here is derived from an EMBL/GenBank/DDBJ whole genome shotgun (WGS) entry which is preliminary data.</text>
</comment>
<evidence type="ECO:0000313" key="1">
    <source>
        <dbReference type="EMBL" id="KAK6589572.1"/>
    </source>
</evidence>
<dbReference type="AlphaFoldDB" id="A0AAV9Y074"/>
<proteinExistence type="predicted"/>
<name>A0AAV9Y074_9CRYT</name>
<accession>A0AAV9Y074</accession>
<gene>
    <name evidence="1" type="ORF">RS030_203226</name>
</gene>
<reference evidence="1 2" key="1">
    <citation type="submission" date="2023-10" db="EMBL/GenBank/DDBJ databases">
        <title>Comparative genomics analysis reveals potential genetic determinants of host preference in Cryptosporidium xiaoi.</title>
        <authorList>
            <person name="Xiao L."/>
            <person name="Li J."/>
        </authorList>
    </citation>
    <scope>NUCLEOTIDE SEQUENCE [LARGE SCALE GENOMIC DNA]</scope>
    <source>
        <strain evidence="1 2">52996</strain>
    </source>
</reference>
<organism evidence="1 2">
    <name type="scientific">Cryptosporidium xiaoi</name>
    <dbReference type="NCBI Taxonomy" id="659607"/>
    <lineage>
        <taxon>Eukaryota</taxon>
        <taxon>Sar</taxon>
        <taxon>Alveolata</taxon>
        <taxon>Apicomplexa</taxon>
        <taxon>Conoidasida</taxon>
        <taxon>Coccidia</taxon>
        <taxon>Eucoccidiorida</taxon>
        <taxon>Eimeriorina</taxon>
        <taxon>Cryptosporidiidae</taxon>
        <taxon>Cryptosporidium</taxon>
    </lineage>
</organism>